<dbReference type="Gene3D" id="3.90.190.10">
    <property type="entry name" value="Protein tyrosine phosphatase superfamily"/>
    <property type="match status" value="1"/>
</dbReference>
<dbReference type="PANTHER" id="PTHR45848">
    <property type="entry name" value="DUAL SPECIFICITY PROTEIN PHOSPHATASE 12 FAMILY MEMBER"/>
    <property type="match status" value="1"/>
</dbReference>
<dbReference type="EC" id="3.1.3.48" evidence="2"/>
<dbReference type="AlphaFoldDB" id="T1GAI1"/>
<dbReference type="EMBL" id="CAQQ02195664">
    <property type="status" value="NOT_ANNOTATED_CDS"/>
    <property type="molecule type" value="Genomic_DNA"/>
</dbReference>
<dbReference type="InterPro" id="IPR000340">
    <property type="entry name" value="Dual-sp_phosphatase_cat-dom"/>
</dbReference>
<feature type="domain" description="Dual specificity phosphatase catalytic" evidence="5">
    <location>
        <begin position="35"/>
        <end position="84"/>
    </location>
</feature>
<dbReference type="STRING" id="36166.T1GAI1"/>
<evidence type="ECO:0000259" key="5">
    <source>
        <dbReference type="Pfam" id="PF00782"/>
    </source>
</evidence>
<evidence type="ECO:0000313" key="7">
    <source>
        <dbReference type="Proteomes" id="UP000015102"/>
    </source>
</evidence>
<keyword evidence="7" id="KW-1185">Reference proteome</keyword>
<evidence type="ECO:0000256" key="3">
    <source>
        <dbReference type="ARBA" id="ARBA00022801"/>
    </source>
</evidence>
<dbReference type="EMBL" id="CAQQ02195663">
    <property type="status" value="NOT_ANNOTATED_CDS"/>
    <property type="molecule type" value="Genomic_DNA"/>
</dbReference>
<proteinExistence type="inferred from homology"/>
<accession>T1GAI1</accession>
<dbReference type="InterPro" id="IPR029021">
    <property type="entry name" value="Prot-tyrosine_phosphatase-like"/>
</dbReference>
<sequence>MIKETFEKNEGQTIPPARAVRVSVRIYELGEHYFGVSRSSTAVIAYIMKTHNFDYNQAFEFVKSKRKFVQPNNGFVKQLKLFHKMNYKIDDRIAQENPEPIVYRCKKCRRIVASQSNLLPHNDKSIQGQKIPCKSLIFVEPIGWMKEINKEVQGRLNCPKCSQKLGSFTWINGLNCPCGKEISPAFYMVPSKVELSKMVQNVERTI</sequence>
<evidence type="ECO:0000256" key="1">
    <source>
        <dbReference type="ARBA" id="ARBA00008601"/>
    </source>
</evidence>
<organism evidence="6 7">
    <name type="scientific">Megaselia scalaris</name>
    <name type="common">Humpbacked fly</name>
    <name type="synonym">Phora scalaris</name>
    <dbReference type="NCBI Taxonomy" id="36166"/>
    <lineage>
        <taxon>Eukaryota</taxon>
        <taxon>Metazoa</taxon>
        <taxon>Ecdysozoa</taxon>
        <taxon>Arthropoda</taxon>
        <taxon>Hexapoda</taxon>
        <taxon>Insecta</taxon>
        <taxon>Pterygota</taxon>
        <taxon>Neoptera</taxon>
        <taxon>Endopterygota</taxon>
        <taxon>Diptera</taxon>
        <taxon>Brachycera</taxon>
        <taxon>Muscomorpha</taxon>
        <taxon>Platypezoidea</taxon>
        <taxon>Phoridae</taxon>
        <taxon>Megaseliini</taxon>
        <taxon>Megaselia</taxon>
    </lineage>
</organism>
<dbReference type="EnsemblMetazoa" id="MESCA000238-RA">
    <property type="protein sequence ID" value="MESCA000238-PA"/>
    <property type="gene ID" value="MESCA000238"/>
</dbReference>
<dbReference type="OMA" id="SFTWING"/>
<dbReference type="CDD" id="cd14498">
    <property type="entry name" value="DSP"/>
    <property type="match status" value="1"/>
</dbReference>
<dbReference type="PANTHER" id="PTHR45848:SF4">
    <property type="entry name" value="DUAL SPECIFICITY PROTEIN PHOSPHATASE 12"/>
    <property type="match status" value="1"/>
</dbReference>
<dbReference type="Pfam" id="PF00782">
    <property type="entry name" value="DSPc"/>
    <property type="match status" value="1"/>
</dbReference>
<keyword evidence="3" id="KW-0378">Hydrolase</keyword>
<evidence type="ECO:0000256" key="2">
    <source>
        <dbReference type="ARBA" id="ARBA00013064"/>
    </source>
</evidence>
<keyword evidence="4" id="KW-0904">Protein phosphatase</keyword>
<reference evidence="6" key="2">
    <citation type="submission" date="2015-06" db="UniProtKB">
        <authorList>
            <consortium name="EnsemblMetazoa"/>
        </authorList>
    </citation>
    <scope>IDENTIFICATION</scope>
</reference>
<evidence type="ECO:0000313" key="6">
    <source>
        <dbReference type="EnsemblMetazoa" id="MESCA000238-PA"/>
    </source>
</evidence>
<name>T1GAI1_MEGSC</name>
<dbReference type="GO" id="GO:0004725">
    <property type="term" value="F:protein tyrosine phosphatase activity"/>
    <property type="evidence" value="ECO:0007669"/>
    <property type="project" value="UniProtKB-EC"/>
</dbReference>
<dbReference type="Proteomes" id="UP000015102">
    <property type="component" value="Unassembled WGS sequence"/>
</dbReference>
<dbReference type="GO" id="GO:0005634">
    <property type="term" value="C:nucleus"/>
    <property type="evidence" value="ECO:0007669"/>
    <property type="project" value="TreeGrafter"/>
</dbReference>
<dbReference type="HOGENOM" id="CLU_023312_1_1_1"/>
<dbReference type="GO" id="GO:0008138">
    <property type="term" value="F:protein tyrosine/serine/threonine phosphatase activity"/>
    <property type="evidence" value="ECO:0007669"/>
    <property type="project" value="TreeGrafter"/>
</dbReference>
<protein>
    <recommendedName>
        <fullName evidence="2">protein-tyrosine-phosphatase</fullName>
        <ecNumber evidence="2">3.1.3.48</ecNumber>
    </recommendedName>
</protein>
<comment type="similarity">
    <text evidence="1">Belongs to the protein-tyrosine phosphatase family. Non-receptor class dual specificity subfamily.</text>
</comment>
<dbReference type="SUPFAM" id="SSF52799">
    <property type="entry name" value="(Phosphotyrosine protein) phosphatases II"/>
    <property type="match status" value="1"/>
</dbReference>
<evidence type="ECO:0000256" key="4">
    <source>
        <dbReference type="ARBA" id="ARBA00022912"/>
    </source>
</evidence>
<reference evidence="7" key="1">
    <citation type="submission" date="2013-02" db="EMBL/GenBank/DDBJ databases">
        <authorList>
            <person name="Hughes D."/>
        </authorList>
    </citation>
    <scope>NUCLEOTIDE SEQUENCE</scope>
    <source>
        <strain>Durham</strain>
        <strain evidence="7">NC isolate 2 -- Noor lab</strain>
    </source>
</reference>